<dbReference type="GO" id="GO:0000166">
    <property type="term" value="F:nucleotide binding"/>
    <property type="evidence" value="ECO:0007669"/>
    <property type="project" value="UniProtKB-KW"/>
</dbReference>
<evidence type="ECO:0000256" key="3">
    <source>
        <dbReference type="ARBA" id="ARBA00024247"/>
    </source>
</evidence>
<organism evidence="4 5">
    <name type="scientific">Chitinophaga terrae</name>
    <name type="common">ex Kim and Jung 2007</name>
    <dbReference type="NCBI Taxonomy" id="408074"/>
    <lineage>
        <taxon>Bacteria</taxon>
        <taxon>Pseudomonadati</taxon>
        <taxon>Bacteroidota</taxon>
        <taxon>Chitinophagia</taxon>
        <taxon>Chitinophagales</taxon>
        <taxon>Chitinophagaceae</taxon>
        <taxon>Chitinophaga</taxon>
    </lineage>
</organism>
<dbReference type="GO" id="GO:0006777">
    <property type="term" value="P:Mo-molybdopterin cofactor biosynthetic process"/>
    <property type="evidence" value="ECO:0007669"/>
    <property type="project" value="InterPro"/>
</dbReference>
<dbReference type="Pfam" id="PF02597">
    <property type="entry name" value="ThiS"/>
    <property type="match status" value="1"/>
</dbReference>
<dbReference type="CDD" id="cd00754">
    <property type="entry name" value="Ubl_MoaD"/>
    <property type="match status" value="1"/>
</dbReference>
<dbReference type="RefSeq" id="WP_089762526.1">
    <property type="nucleotide sequence ID" value="NZ_BKAT01000017.1"/>
</dbReference>
<sequence>MGILLFGVVKETAGCAVLDCPAYIKDVATLKRWLYEQYPSLQQLSSLMIAVNRSYASDDQEFTDRDEIAVIPPVSGG</sequence>
<dbReference type="AlphaFoldDB" id="A0A1H4CSK4"/>
<dbReference type="PANTHER" id="PTHR33359:SF1">
    <property type="entry name" value="MOLYBDOPTERIN SYNTHASE SULFUR CARRIER SUBUNIT"/>
    <property type="match status" value="1"/>
</dbReference>
<gene>
    <name evidence="4" type="ORF">SAMN05660909_02771</name>
</gene>
<evidence type="ECO:0000313" key="5">
    <source>
        <dbReference type="Proteomes" id="UP000199656"/>
    </source>
</evidence>
<reference evidence="5" key="1">
    <citation type="submission" date="2016-10" db="EMBL/GenBank/DDBJ databases">
        <authorList>
            <person name="Varghese N."/>
            <person name="Submissions S."/>
        </authorList>
    </citation>
    <scope>NUCLEOTIDE SEQUENCE [LARGE SCALE GENOMIC DNA]</scope>
    <source>
        <strain evidence="5">DSM 23920</strain>
    </source>
</reference>
<evidence type="ECO:0000256" key="1">
    <source>
        <dbReference type="ARBA" id="ARBA00022741"/>
    </source>
</evidence>
<dbReference type="GO" id="GO:1990133">
    <property type="term" value="C:molybdopterin adenylyltransferase complex"/>
    <property type="evidence" value="ECO:0007669"/>
    <property type="project" value="TreeGrafter"/>
</dbReference>
<dbReference type="Proteomes" id="UP000199656">
    <property type="component" value="Unassembled WGS sequence"/>
</dbReference>
<keyword evidence="1" id="KW-0547">Nucleotide-binding</keyword>
<evidence type="ECO:0000313" key="4">
    <source>
        <dbReference type="EMBL" id="SEA63380.1"/>
    </source>
</evidence>
<comment type="similarity">
    <text evidence="2">Belongs to the MoaD family.</text>
</comment>
<dbReference type="InterPro" id="IPR003749">
    <property type="entry name" value="ThiS/MoaD-like"/>
</dbReference>
<dbReference type="InterPro" id="IPR016155">
    <property type="entry name" value="Mopterin_synth/thiamin_S_b"/>
</dbReference>
<keyword evidence="5" id="KW-1185">Reference proteome</keyword>
<dbReference type="Gene3D" id="3.10.20.30">
    <property type="match status" value="1"/>
</dbReference>
<evidence type="ECO:0000256" key="2">
    <source>
        <dbReference type="ARBA" id="ARBA00024200"/>
    </source>
</evidence>
<name>A0A1H4CSK4_9BACT</name>
<dbReference type="InterPro" id="IPR044672">
    <property type="entry name" value="MOCS2A"/>
</dbReference>
<dbReference type="SUPFAM" id="SSF54285">
    <property type="entry name" value="MoaD/ThiS"/>
    <property type="match status" value="1"/>
</dbReference>
<protein>
    <recommendedName>
        <fullName evidence="3">Molybdopterin synthase sulfur carrier subunit</fullName>
    </recommendedName>
</protein>
<dbReference type="NCBIfam" id="TIGR01682">
    <property type="entry name" value="moaD"/>
    <property type="match status" value="1"/>
</dbReference>
<accession>A0A1H4CSK4</accession>
<dbReference type="InterPro" id="IPR012675">
    <property type="entry name" value="Beta-grasp_dom_sf"/>
</dbReference>
<dbReference type="OrthoDB" id="598356at2"/>
<proteinExistence type="inferred from homology"/>
<dbReference type="EMBL" id="FNRL01000011">
    <property type="protein sequence ID" value="SEA63380.1"/>
    <property type="molecule type" value="Genomic_DNA"/>
</dbReference>
<dbReference type="STRING" id="408074.SAMN05660909_02771"/>
<dbReference type="PANTHER" id="PTHR33359">
    <property type="entry name" value="MOLYBDOPTERIN SYNTHASE SULFUR CARRIER SUBUNIT"/>
    <property type="match status" value="1"/>
</dbReference>